<evidence type="ECO:0000256" key="1">
    <source>
        <dbReference type="ARBA" id="ARBA00004141"/>
    </source>
</evidence>
<gene>
    <name evidence="6" type="ORF">ACFPQ6_02790</name>
</gene>
<reference evidence="7" key="1">
    <citation type="journal article" date="2019" name="Int. J. Syst. Evol. Microbiol.">
        <title>The Global Catalogue of Microorganisms (GCM) 10K type strain sequencing project: providing services to taxonomists for standard genome sequencing and annotation.</title>
        <authorList>
            <consortium name="The Broad Institute Genomics Platform"/>
            <consortium name="The Broad Institute Genome Sequencing Center for Infectious Disease"/>
            <person name="Wu L."/>
            <person name="Ma J."/>
        </authorList>
    </citation>
    <scope>NUCLEOTIDE SEQUENCE [LARGE SCALE GENOMIC DNA]</scope>
    <source>
        <strain evidence="7">CGMCC 1.15053</strain>
    </source>
</reference>
<protein>
    <submittedName>
        <fullName evidence="6">UbiA family prenyltransferase</fullName>
    </submittedName>
</protein>
<organism evidence="6 7">
    <name type="scientific">Deinococcus petrolearius</name>
    <dbReference type="NCBI Taxonomy" id="1751295"/>
    <lineage>
        <taxon>Bacteria</taxon>
        <taxon>Thermotogati</taxon>
        <taxon>Deinococcota</taxon>
        <taxon>Deinococci</taxon>
        <taxon>Deinococcales</taxon>
        <taxon>Deinococcaceae</taxon>
        <taxon>Deinococcus</taxon>
    </lineage>
</organism>
<evidence type="ECO:0000256" key="2">
    <source>
        <dbReference type="ARBA" id="ARBA00022692"/>
    </source>
</evidence>
<dbReference type="Proteomes" id="UP001595979">
    <property type="component" value="Unassembled WGS sequence"/>
</dbReference>
<name>A0ABW1DHP0_9DEIO</name>
<keyword evidence="4 5" id="KW-0472">Membrane</keyword>
<evidence type="ECO:0000256" key="3">
    <source>
        <dbReference type="ARBA" id="ARBA00022989"/>
    </source>
</evidence>
<comment type="subcellular location">
    <subcellularLocation>
        <location evidence="1">Membrane</location>
        <topology evidence="1">Multi-pass membrane protein</topology>
    </subcellularLocation>
</comment>
<evidence type="ECO:0000256" key="5">
    <source>
        <dbReference type="SAM" id="Phobius"/>
    </source>
</evidence>
<dbReference type="PANTHER" id="PTHR42723:SF1">
    <property type="entry name" value="CHLOROPHYLL SYNTHASE, CHLOROPLASTIC"/>
    <property type="match status" value="1"/>
</dbReference>
<keyword evidence="3 5" id="KW-1133">Transmembrane helix</keyword>
<accession>A0ABW1DHP0</accession>
<dbReference type="EMBL" id="JBHSOH010000004">
    <property type="protein sequence ID" value="MFC5847226.1"/>
    <property type="molecule type" value="Genomic_DNA"/>
</dbReference>
<evidence type="ECO:0000313" key="6">
    <source>
        <dbReference type="EMBL" id="MFC5847226.1"/>
    </source>
</evidence>
<feature type="transmembrane region" description="Helical" evidence="5">
    <location>
        <begin position="165"/>
        <end position="182"/>
    </location>
</feature>
<evidence type="ECO:0000313" key="7">
    <source>
        <dbReference type="Proteomes" id="UP001595979"/>
    </source>
</evidence>
<dbReference type="Gene3D" id="1.10.357.140">
    <property type="entry name" value="UbiA prenyltransferase"/>
    <property type="match status" value="1"/>
</dbReference>
<dbReference type="RefSeq" id="WP_380046184.1">
    <property type="nucleotide sequence ID" value="NZ_JBHSOH010000004.1"/>
</dbReference>
<proteinExistence type="predicted"/>
<feature type="transmembrane region" description="Helical" evidence="5">
    <location>
        <begin position="248"/>
        <end position="281"/>
    </location>
</feature>
<dbReference type="PANTHER" id="PTHR42723">
    <property type="entry name" value="CHLOROPHYLL SYNTHASE"/>
    <property type="match status" value="1"/>
</dbReference>
<dbReference type="InterPro" id="IPR000537">
    <property type="entry name" value="UbiA_prenyltransferase"/>
</dbReference>
<dbReference type="InterPro" id="IPR044878">
    <property type="entry name" value="UbiA_sf"/>
</dbReference>
<dbReference type="Pfam" id="PF01040">
    <property type="entry name" value="UbiA"/>
    <property type="match status" value="1"/>
</dbReference>
<feature type="transmembrane region" description="Helical" evidence="5">
    <location>
        <begin position="218"/>
        <end position="236"/>
    </location>
</feature>
<keyword evidence="2 5" id="KW-0812">Transmembrane</keyword>
<feature type="transmembrane region" description="Helical" evidence="5">
    <location>
        <begin position="98"/>
        <end position="128"/>
    </location>
</feature>
<feature type="transmembrane region" description="Helical" evidence="5">
    <location>
        <begin position="194"/>
        <end position="212"/>
    </location>
</feature>
<sequence>MNSSLLRPVWSRRLYGHLSLARVSNSPTVVTNVLAGAALAGGQGAPVALLALAMVLFYTAGMYLNDLCDLARDRRERPERPLPSGLIPLNEARAVTAALFVLGLLCLVPAGGAALTSGVFLVALIVLYDLWHKTNPLSPVVMAATRALVYLTAGLAFTAPPGGPLLVWGGLLALYVAGLTFVAKMERRRRFARFWPAALVLAPALYALLGGFGWPVALLGLGLAAWVASCLRLIYGPRRDIGGAVGRLIAGISLLDAAALGAAGAWALLPWALAAFVLTLWAQTRIKGT</sequence>
<evidence type="ECO:0000256" key="4">
    <source>
        <dbReference type="ARBA" id="ARBA00023136"/>
    </source>
</evidence>
<keyword evidence="7" id="KW-1185">Reference proteome</keyword>
<feature type="transmembrane region" description="Helical" evidence="5">
    <location>
        <begin position="47"/>
        <end position="64"/>
    </location>
</feature>
<comment type="caution">
    <text evidence="6">The sequence shown here is derived from an EMBL/GenBank/DDBJ whole genome shotgun (WGS) entry which is preliminary data.</text>
</comment>
<dbReference type="InterPro" id="IPR050475">
    <property type="entry name" value="Prenyltransferase_related"/>
</dbReference>